<reference evidence="2" key="1">
    <citation type="submission" date="2023-06" db="EMBL/GenBank/DDBJ databases">
        <authorList>
            <person name="Noh H."/>
        </authorList>
    </citation>
    <scope>NUCLEOTIDE SEQUENCE</scope>
    <source>
        <strain evidence="2">DUCC20226</strain>
    </source>
</reference>
<dbReference type="AlphaFoldDB" id="A0AAD9S5N8"/>
<feature type="region of interest" description="Disordered" evidence="1">
    <location>
        <begin position="200"/>
        <end position="219"/>
    </location>
</feature>
<keyword evidence="3" id="KW-1185">Reference proteome</keyword>
<organism evidence="2 3">
    <name type="scientific">Phomopsis amygdali</name>
    <name type="common">Fusicoccum amygdali</name>
    <dbReference type="NCBI Taxonomy" id="1214568"/>
    <lineage>
        <taxon>Eukaryota</taxon>
        <taxon>Fungi</taxon>
        <taxon>Dikarya</taxon>
        <taxon>Ascomycota</taxon>
        <taxon>Pezizomycotina</taxon>
        <taxon>Sordariomycetes</taxon>
        <taxon>Sordariomycetidae</taxon>
        <taxon>Diaporthales</taxon>
        <taxon>Diaporthaceae</taxon>
        <taxon>Diaporthe</taxon>
    </lineage>
</organism>
<dbReference type="EMBL" id="JAUJFL010000007">
    <property type="protein sequence ID" value="KAK2599744.1"/>
    <property type="molecule type" value="Genomic_DNA"/>
</dbReference>
<feature type="compositionally biased region" description="Low complexity" evidence="1">
    <location>
        <begin position="146"/>
        <end position="160"/>
    </location>
</feature>
<sequence>MSQSPVPRSHSRASFYSTTTYHSFQDVELYEPGCTPDEKGMSTSRVPRSVEASTPVVRRQRTSRRDDFDKNPASFQMVRQDSGYESSTPTRNSQSSKRHRHTSRTKSSSSPPPTDSQPRTSMSQKRPALRRSRPISNMPRSSITVSRSPPRSHPQQQPQHNDPYSYFQFPSPEQLDQPEEQTQDQSTDIAPVSIHLNTLNTEPQSEKPSSSYSSAPQAALVHPESPYPRVETPLSLLPPQTTHYWTSDRTRRLEYAAIDAASRGVRGWIMRNCVPECFVPKERRRVCFDDDTGSVRRYRLDLEIECPEDSVPPSPVGEKPRGFRARGGGRGLWAKLRGRA</sequence>
<evidence type="ECO:0000313" key="3">
    <source>
        <dbReference type="Proteomes" id="UP001265746"/>
    </source>
</evidence>
<feature type="compositionally biased region" description="Low complexity" evidence="1">
    <location>
        <begin position="202"/>
        <end position="219"/>
    </location>
</feature>
<dbReference type="Proteomes" id="UP001265746">
    <property type="component" value="Unassembled WGS sequence"/>
</dbReference>
<feature type="region of interest" description="Disordered" evidence="1">
    <location>
        <begin position="309"/>
        <end position="329"/>
    </location>
</feature>
<accession>A0AAD9S5N8</accession>
<feature type="region of interest" description="Disordered" evidence="1">
    <location>
        <begin position="30"/>
        <end position="186"/>
    </location>
</feature>
<name>A0AAD9S5N8_PHOAM</name>
<protein>
    <submittedName>
        <fullName evidence="2">Uncharacterized protein</fullName>
    </submittedName>
</protein>
<evidence type="ECO:0000256" key="1">
    <source>
        <dbReference type="SAM" id="MobiDB-lite"/>
    </source>
</evidence>
<feature type="compositionally biased region" description="Polar residues" evidence="1">
    <location>
        <begin position="73"/>
        <end position="92"/>
    </location>
</feature>
<proteinExistence type="predicted"/>
<evidence type="ECO:0000313" key="2">
    <source>
        <dbReference type="EMBL" id="KAK2599744.1"/>
    </source>
</evidence>
<gene>
    <name evidence="2" type="ORF">N8I77_011474</name>
</gene>
<feature type="compositionally biased region" description="Polar residues" evidence="1">
    <location>
        <begin position="134"/>
        <end position="145"/>
    </location>
</feature>
<comment type="caution">
    <text evidence="2">The sequence shown here is derived from an EMBL/GenBank/DDBJ whole genome shotgun (WGS) entry which is preliminary data.</text>
</comment>